<feature type="region of interest" description="Disordered" evidence="1">
    <location>
        <begin position="213"/>
        <end position="232"/>
    </location>
</feature>
<evidence type="ECO:0000256" key="1">
    <source>
        <dbReference type="SAM" id="MobiDB-lite"/>
    </source>
</evidence>
<dbReference type="Proteomes" id="UP000010729">
    <property type="component" value="Unassembled WGS sequence"/>
</dbReference>
<dbReference type="GO" id="GO:0003677">
    <property type="term" value="F:DNA binding"/>
    <property type="evidence" value="ECO:0007669"/>
    <property type="project" value="UniProtKB-KW"/>
</dbReference>
<reference evidence="2 3" key="1">
    <citation type="journal article" date="2013" name="Genome Announc.">
        <title>Draft Genome Sequence of Arthrobacter crystallopoietes Strain BAB-32, Revealing Genes for Bioremediation.</title>
        <authorList>
            <person name="Joshi M.N."/>
            <person name="Pandit A.S."/>
            <person name="Sharma A."/>
            <person name="Pandya R.V."/>
            <person name="Desai S.M."/>
            <person name="Saxena A.K."/>
            <person name="Bagatharia S.B."/>
        </authorList>
    </citation>
    <scope>NUCLEOTIDE SEQUENCE [LARGE SCALE GENOMIC DNA]</scope>
    <source>
        <strain evidence="2 3">BAB-32</strain>
    </source>
</reference>
<dbReference type="AlphaFoldDB" id="N1UQ22"/>
<sequence>MAETWDDSTTRLSVAPSAEASEAPAVETTLAPADPSVTPAPDLTAPAPSDTAVVVPSPLPQPSAIDPGVTPPPTDPPATPPTAETPPAPSGIPPTLEPEQPPVTPPPATTPPVPTPPTTPPGTTPPVTPPPTVDPPVTPPTVDPPPTDPGTDGGTTPPVQPPVEETDPGTDPADPEEPPAGEEGDNDGDRPGPGIDEGAGGEDIVTKPVTEAPDVVDGEAPSPGTPNGGPAADVVVDLAWQINGRPATAEEVASLGVHAGLLMTPDPNNPARVGVPQSGYEEGTEVAIKGSISTGKQCRLVSRSVLDGEDARPLTDAGLTAALEAGHNSYTIRNDLECGQREGDLELIKTAGTPVERVPGIWSVGYDITVTNTSDSEAKPYSLQDTLDFGPGVTIISADWTRTGDGPPSSGSWTSPGNDRTATLAPAGTELAFDEDEDTVHTYHVEAVVSVPSGTPAADLDCRFNSGRGTGLTSSVQLNGLSAKACQPLPVRVAVEQDWNINGTHFRGGSQPEGFSSSLIMPAGVGGVTKGQWGAWYAYDGGMPVSLAGNLALPSGCEAAGTDGAGRIGGLKSVNTVTMVTSVQCKQQLTLVKTRSAPPVDGISPADWNLSATARGEAVPAVVGSSGVAAVVAAGTTYNLTESPRFVGGTEFTAGRWSCELVAGSGELVHDGHTVTPGYGQEIACQVASDWQAPKLNVSSSVREPVRADDAGNGVWDVTYEVAVQNPSVVAGAEYNMVDTLDFGPGVNVLSASWMLLGSDWAGEWLNPARNPVQLLALERSIGVMDSHVYLINVRVRVDEGTPAAALDCFGGSRTGLVNTATLERTLTARACAALPENGLESAGSAE</sequence>
<evidence type="ECO:0000313" key="3">
    <source>
        <dbReference type="Proteomes" id="UP000010729"/>
    </source>
</evidence>
<feature type="compositionally biased region" description="Pro residues" evidence="1">
    <location>
        <begin position="69"/>
        <end position="148"/>
    </location>
</feature>
<accession>N1UQ22</accession>
<dbReference type="EMBL" id="ANPE02000265">
    <property type="protein sequence ID" value="EMY32491.1"/>
    <property type="molecule type" value="Genomic_DNA"/>
</dbReference>
<feature type="compositionally biased region" description="Low complexity" evidence="1">
    <location>
        <begin position="404"/>
        <end position="417"/>
    </location>
</feature>
<evidence type="ECO:0000313" key="2">
    <source>
        <dbReference type="EMBL" id="EMY32491.1"/>
    </source>
</evidence>
<gene>
    <name evidence="2" type="ORF">D477_019883</name>
</gene>
<proteinExistence type="predicted"/>
<keyword evidence="2" id="KW-0238">DNA-binding</keyword>
<feature type="region of interest" description="Disordered" evidence="1">
    <location>
        <begin position="400"/>
        <end position="422"/>
    </location>
</feature>
<feature type="compositionally biased region" description="Acidic residues" evidence="1">
    <location>
        <begin position="164"/>
        <end position="186"/>
    </location>
</feature>
<dbReference type="PRINTS" id="PR01217">
    <property type="entry name" value="PRICHEXTENSN"/>
</dbReference>
<organism evidence="2 3">
    <name type="scientific">Arthrobacter crystallopoietes BAB-32</name>
    <dbReference type="NCBI Taxonomy" id="1246476"/>
    <lineage>
        <taxon>Bacteria</taxon>
        <taxon>Bacillati</taxon>
        <taxon>Actinomycetota</taxon>
        <taxon>Actinomycetes</taxon>
        <taxon>Micrococcales</taxon>
        <taxon>Micrococcaceae</taxon>
        <taxon>Crystallibacter</taxon>
    </lineage>
</organism>
<comment type="caution">
    <text evidence="2">The sequence shown here is derived from an EMBL/GenBank/DDBJ whole genome shotgun (WGS) entry which is preliminary data.</text>
</comment>
<protein>
    <submittedName>
        <fullName evidence="2">YbaB/EbfC family DNA-binding protein</fullName>
    </submittedName>
</protein>
<name>N1UQ22_9MICC</name>
<feature type="compositionally biased region" description="Low complexity" evidence="1">
    <location>
        <begin position="13"/>
        <end position="27"/>
    </location>
</feature>
<keyword evidence="3" id="KW-1185">Reference proteome</keyword>
<feature type="region of interest" description="Disordered" evidence="1">
    <location>
        <begin position="1"/>
        <end position="206"/>
    </location>
</feature>